<comment type="caution">
    <text evidence="1">The sequence shown here is derived from an EMBL/GenBank/DDBJ whole genome shotgun (WGS) entry which is preliminary data.</text>
</comment>
<protein>
    <submittedName>
        <fullName evidence="1">Uncharacterized protein</fullName>
    </submittedName>
</protein>
<dbReference type="Proteomes" id="UP000499080">
    <property type="component" value="Unassembled WGS sequence"/>
</dbReference>
<reference evidence="1 2" key="1">
    <citation type="journal article" date="2019" name="Sci. Rep.">
        <title>Orb-weaving spider Araneus ventricosus genome elucidates the spidroin gene catalogue.</title>
        <authorList>
            <person name="Kono N."/>
            <person name="Nakamura H."/>
            <person name="Ohtoshi R."/>
            <person name="Moran D.A.P."/>
            <person name="Shinohara A."/>
            <person name="Yoshida Y."/>
            <person name="Fujiwara M."/>
            <person name="Mori M."/>
            <person name="Tomita M."/>
            <person name="Arakawa K."/>
        </authorList>
    </citation>
    <scope>NUCLEOTIDE SEQUENCE [LARGE SCALE GENOMIC DNA]</scope>
</reference>
<sequence length="93" mass="10679">GHDKFVPRKPSWWESFDPAQSLVASDSDAEAETCSEHSLMMNLHNLIGMRYVLPDTKSRFQKEASNTSSEEIHSDEAKNWKIQKISLNLKPYL</sequence>
<keyword evidence="2" id="KW-1185">Reference proteome</keyword>
<name>A0A4Y2JC75_ARAVE</name>
<gene>
    <name evidence="1" type="ORF">AVEN_243465_1</name>
</gene>
<dbReference type="EMBL" id="BGPR01109797">
    <property type="protein sequence ID" value="GBM87139.1"/>
    <property type="molecule type" value="Genomic_DNA"/>
</dbReference>
<proteinExistence type="predicted"/>
<organism evidence="1 2">
    <name type="scientific">Araneus ventricosus</name>
    <name type="common">Orbweaver spider</name>
    <name type="synonym">Epeira ventricosa</name>
    <dbReference type="NCBI Taxonomy" id="182803"/>
    <lineage>
        <taxon>Eukaryota</taxon>
        <taxon>Metazoa</taxon>
        <taxon>Ecdysozoa</taxon>
        <taxon>Arthropoda</taxon>
        <taxon>Chelicerata</taxon>
        <taxon>Arachnida</taxon>
        <taxon>Araneae</taxon>
        <taxon>Araneomorphae</taxon>
        <taxon>Entelegynae</taxon>
        <taxon>Araneoidea</taxon>
        <taxon>Araneidae</taxon>
        <taxon>Araneus</taxon>
    </lineage>
</organism>
<evidence type="ECO:0000313" key="2">
    <source>
        <dbReference type="Proteomes" id="UP000499080"/>
    </source>
</evidence>
<accession>A0A4Y2JC75</accession>
<dbReference type="AlphaFoldDB" id="A0A4Y2JC75"/>
<feature type="non-terminal residue" evidence="1">
    <location>
        <position position="1"/>
    </location>
</feature>
<evidence type="ECO:0000313" key="1">
    <source>
        <dbReference type="EMBL" id="GBM87139.1"/>
    </source>
</evidence>